<evidence type="ECO:0000256" key="1">
    <source>
        <dbReference type="ARBA" id="ARBA00022603"/>
    </source>
</evidence>
<keyword evidence="2" id="KW-0808">Transferase</keyword>
<evidence type="ECO:0000313" key="4">
    <source>
        <dbReference type="EMBL" id="QTA87522.1"/>
    </source>
</evidence>
<dbReference type="EMBL" id="CP061800">
    <property type="protein sequence ID" value="QTA87522.1"/>
    <property type="molecule type" value="Genomic_DNA"/>
</dbReference>
<dbReference type="GO" id="GO:0008170">
    <property type="term" value="F:N-methyltransferase activity"/>
    <property type="evidence" value="ECO:0007669"/>
    <property type="project" value="InterPro"/>
</dbReference>
<evidence type="ECO:0000313" key="5">
    <source>
        <dbReference type="Proteomes" id="UP000663722"/>
    </source>
</evidence>
<dbReference type="KEGG" id="dmm:dnm_035560"/>
<sequence>MNHDLKGFNEYLDFSVCWLGEAHHILKSTGTLYVFMGVRFISYLYDILERKLGMYFNSWITWHYTQGIGKTKGFSPRHDDILMFAKSEKFKFNLNNVRVPQKYYRSRNNMRGANPGDVWTFFMFIIVMKTGKIIPPRNQRA</sequence>
<dbReference type="Proteomes" id="UP000663722">
    <property type="component" value="Chromosome"/>
</dbReference>
<name>A0A975GN93_9BACT</name>
<organism evidence="4 5">
    <name type="scientific">Desulfonema magnum</name>
    <dbReference type="NCBI Taxonomy" id="45655"/>
    <lineage>
        <taxon>Bacteria</taxon>
        <taxon>Pseudomonadati</taxon>
        <taxon>Thermodesulfobacteriota</taxon>
        <taxon>Desulfobacteria</taxon>
        <taxon>Desulfobacterales</taxon>
        <taxon>Desulfococcaceae</taxon>
        <taxon>Desulfonema</taxon>
    </lineage>
</organism>
<evidence type="ECO:0000256" key="2">
    <source>
        <dbReference type="ARBA" id="ARBA00022679"/>
    </source>
</evidence>
<dbReference type="AlphaFoldDB" id="A0A975GN93"/>
<feature type="domain" description="DNA methylase N-4/N-6" evidence="3">
    <location>
        <begin position="6"/>
        <end position="121"/>
    </location>
</feature>
<protein>
    <submittedName>
        <fullName evidence="4">SAM-dependent DNA methylase domain-containing protein</fullName>
    </submittedName>
</protein>
<dbReference type="GO" id="GO:0032259">
    <property type="term" value="P:methylation"/>
    <property type="evidence" value="ECO:0007669"/>
    <property type="project" value="UniProtKB-KW"/>
</dbReference>
<dbReference type="Gene3D" id="3.40.50.150">
    <property type="entry name" value="Vaccinia Virus protein VP39"/>
    <property type="match status" value="1"/>
</dbReference>
<keyword evidence="5" id="KW-1185">Reference proteome</keyword>
<evidence type="ECO:0000259" key="3">
    <source>
        <dbReference type="Pfam" id="PF01555"/>
    </source>
</evidence>
<gene>
    <name evidence="4" type="ORF">dnm_035560</name>
</gene>
<keyword evidence="1 4" id="KW-0489">Methyltransferase</keyword>
<dbReference type="InterPro" id="IPR029063">
    <property type="entry name" value="SAM-dependent_MTases_sf"/>
</dbReference>
<dbReference type="InterPro" id="IPR002941">
    <property type="entry name" value="DNA_methylase_N4/N6"/>
</dbReference>
<proteinExistence type="predicted"/>
<dbReference type="Pfam" id="PF01555">
    <property type="entry name" value="N6_N4_Mtase"/>
    <property type="match status" value="1"/>
</dbReference>
<dbReference type="GO" id="GO:0003677">
    <property type="term" value="F:DNA binding"/>
    <property type="evidence" value="ECO:0007669"/>
    <property type="project" value="InterPro"/>
</dbReference>
<dbReference type="RefSeq" id="WP_207682681.1">
    <property type="nucleotide sequence ID" value="NZ_CP061800.1"/>
</dbReference>
<dbReference type="SUPFAM" id="SSF53335">
    <property type="entry name" value="S-adenosyl-L-methionine-dependent methyltransferases"/>
    <property type="match status" value="1"/>
</dbReference>
<reference evidence="4" key="1">
    <citation type="journal article" date="2021" name="Microb. Physiol.">
        <title>Proteogenomic Insights into the Physiology of Marine, Sulfate-Reducing, Filamentous Desulfonema limicola and Desulfonema magnum.</title>
        <authorList>
            <person name="Schnaars V."/>
            <person name="Wohlbrand L."/>
            <person name="Scheve S."/>
            <person name="Hinrichs C."/>
            <person name="Reinhardt R."/>
            <person name="Rabus R."/>
        </authorList>
    </citation>
    <scope>NUCLEOTIDE SEQUENCE</scope>
    <source>
        <strain evidence="4">4be13</strain>
    </source>
</reference>
<dbReference type="REBASE" id="471864">
    <property type="entry name" value="M.Dma2077ORF35550P"/>
</dbReference>
<accession>A0A975GN93</accession>